<proteinExistence type="predicted"/>
<evidence type="ECO:0000256" key="1">
    <source>
        <dbReference type="SAM" id="MobiDB-lite"/>
    </source>
</evidence>
<evidence type="ECO:0000313" key="3">
    <source>
        <dbReference type="Proteomes" id="UP000029120"/>
    </source>
</evidence>
<feature type="compositionally biased region" description="Basic residues" evidence="1">
    <location>
        <begin position="146"/>
        <end position="156"/>
    </location>
</feature>
<gene>
    <name evidence="2" type="ordered locus">AALP_Aa2g049500</name>
</gene>
<dbReference type="AlphaFoldDB" id="A0A087HFE9"/>
<reference evidence="3" key="1">
    <citation type="journal article" date="2015" name="Nat. Plants">
        <title>Genome expansion of Arabis alpina linked with retrotransposition and reduced symmetric DNA methylation.</title>
        <authorList>
            <person name="Willing E.M."/>
            <person name="Rawat V."/>
            <person name="Mandakova T."/>
            <person name="Maumus F."/>
            <person name="James G.V."/>
            <person name="Nordstroem K.J."/>
            <person name="Becker C."/>
            <person name="Warthmann N."/>
            <person name="Chica C."/>
            <person name="Szarzynska B."/>
            <person name="Zytnicki M."/>
            <person name="Albani M.C."/>
            <person name="Kiefer C."/>
            <person name="Bergonzi S."/>
            <person name="Castaings L."/>
            <person name="Mateos J.L."/>
            <person name="Berns M.C."/>
            <person name="Bujdoso N."/>
            <person name="Piofczyk T."/>
            <person name="de Lorenzo L."/>
            <person name="Barrero-Sicilia C."/>
            <person name="Mateos I."/>
            <person name="Piednoel M."/>
            <person name="Hagmann J."/>
            <person name="Chen-Min-Tao R."/>
            <person name="Iglesias-Fernandez R."/>
            <person name="Schuster S.C."/>
            <person name="Alonso-Blanco C."/>
            <person name="Roudier F."/>
            <person name="Carbonero P."/>
            <person name="Paz-Ares J."/>
            <person name="Davis S.J."/>
            <person name="Pecinka A."/>
            <person name="Quesneville H."/>
            <person name="Colot V."/>
            <person name="Lysak M.A."/>
            <person name="Weigel D."/>
            <person name="Coupland G."/>
            <person name="Schneeberger K."/>
        </authorList>
    </citation>
    <scope>NUCLEOTIDE SEQUENCE [LARGE SCALE GENOMIC DNA]</scope>
    <source>
        <strain evidence="3">cv. Pajares</strain>
    </source>
</reference>
<organism evidence="2 3">
    <name type="scientific">Arabis alpina</name>
    <name type="common">Alpine rock-cress</name>
    <dbReference type="NCBI Taxonomy" id="50452"/>
    <lineage>
        <taxon>Eukaryota</taxon>
        <taxon>Viridiplantae</taxon>
        <taxon>Streptophyta</taxon>
        <taxon>Embryophyta</taxon>
        <taxon>Tracheophyta</taxon>
        <taxon>Spermatophyta</taxon>
        <taxon>Magnoliopsida</taxon>
        <taxon>eudicotyledons</taxon>
        <taxon>Gunneridae</taxon>
        <taxon>Pentapetalae</taxon>
        <taxon>rosids</taxon>
        <taxon>malvids</taxon>
        <taxon>Brassicales</taxon>
        <taxon>Brassicaceae</taxon>
        <taxon>Arabideae</taxon>
        <taxon>Arabis</taxon>
    </lineage>
</organism>
<dbReference type="Proteomes" id="UP000029120">
    <property type="component" value="Chromosome 2"/>
</dbReference>
<evidence type="ECO:0000313" key="2">
    <source>
        <dbReference type="EMBL" id="KFK40851.1"/>
    </source>
</evidence>
<accession>A0A087HFE9</accession>
<keyword evidence="3" id="KW-1185">Reference proteome</keyword>
<protein>
    <submittedName>
        <fullName evidence="2">Uncharacterized protein</fullName>
    </submittedName>
</protein>
<feature type="region of interest" description="Disordered" evidence="1">
    <location>
        <begin position="118"/>
        <end position="156"/>
    </location>
</feature>
<name>A0A087HFE9_ARAAL</name>
<dbReference type="Gramene" id="KFK40851">
    <property type="protein sequence ID" value="KFK40851"/>
    <property type="gene ID" value="AALP_AA2G049500"/>
</dbReference>
<sequence>MPIGKSERVADSCGDVLGVVSLRGSSNEIGKVRDTNNSISLLENQSTTATPPSCLLMVSLTVHLFQRSCLKGADAELFEKGEQKGQREKDLCEGLHDRLGEKLPILYHYRRKRGVKVLGPKANGGAYRKRSDTSEDLIGSGVGSSRKWRTRKRPRH</sequence>
<dbReference type="EMBL" id="CM002870">
    <property type="protein sequence ID" value="KFK40851.1"/>
    <property type="molecule type" value="Genomic_DNA"/>
</dbReference>